<proteinExistence type="predicted"/>
<feature type="compositionally biased region" description="Basic and acidic residues" evidence="1">
    <location>
        <begin position="83"/>
        <end position="95"/>
    </location>
</feature>
<keyword evidence="3" id="KW-1185">Reference proteome</keyword>
<dbReference type="EMBL" id="CP133772">
    <property type="protein sequence ID" value="WYY00249.1"/>
    <property type="molecule type" value="Genomic_DNA"/>
</dbReference>
<feature type="region of interest" description="Disordered" evidence="1">
    <location>
        <begin position="71"/>
        <end position="95"/>
    </location>
</feature>
<dbReference type="RefSeq" id="WP_393972196.1">
    <property type="nucleotide sequence ID" value="NZ_CP133772.1"/>
</dbReference>
<evidence type="ECO:0000256" key="1">
    <source>
        <dbReference type="SAM" id="MobiDB-lite"/>
    </source>
</evidence>
<sequence>MYKCDEIKKITVIYSSSGPGSYAGEKYKIIQSEGARAICMEANRLGISIEKLFKEREDIESVVINRDVSVTPLKTGNNTENKTNTEKEKPSPAPS</sequence>
<organism evidence="2 3">
    <name type="scientific">Oxyplasma meridianum</name>
    <dbReference type="NCBI Taxonomy" id="3073602"/>
    <lineage>
        <taxon>Archaea</taxon>
        <taxon>Methanobacteriati</taxon>
        <taxon>Thermoplasmatota</taxon>
        <taxon>Thermoplasmata</taxon>
        <taxon>Thermoplasmatales</taxon>
        <taxon>Thermoplasmataceae</taxon>
        <taxon>Oxyplasma</taxon>
    </lineage>
</organism>
<name>A0AAX4NFP9_9ARCH</name>
<evidence type="ECO:0000313" key="3">
    <source>
        <dbReference type="Proteomes" id="UP001451606"/>
    </source>
</evidence>
<protein>
    <submittedName>
        <fullName evidence="2">Uncharacterized protein</fullName>
    </submittedName>
</protein>
<dbReference type="KEGG" id="omr:OXIME_000812"/>
<dbReference type="AlphaFoldDB" id="A0AAX4NFP9"/>
<gene>
    <name evidence="2" type="ORF">OXIME_000812</name>
</gene>
<dbReference type="Proteomes" id="UP001451606">
    <property type="component" value="Chromosome"/>
</dbReference>
<reference evidence="2 3" key="1">
    <citation type="submission" date="2023-09" db="EMBL/GenBank/DDBJ databases">
        <authorList>
            <person name="Golyshina O.V."/>
            <person name="Lunev E.A."/>
            <person name="Bargiela R."/>
            <person name="Gaines M.C."/>
            <person name="Daum B."/>
            <person name="Bale N.J."/>
            <person name="Koenen M."/>
            <person name="Sinninghe Damst J.S."/>
            <person name="Yakimov M."/>
            <person name="Golyshin P.N."/>
        </authorList>
    </citation>
    <scope>NUCLEOTIDE SEQUENCE [LARGE SCALE GENOMIC DNA]</scope>
    <source>
        <strain evidence="2 3">M1</strain>
    </source>
</reference>
<evidence type="ECO:0000313" key="2">
    <source>
        <dbReference type="EMBL" id="WYY00249.1"/>
    </source>
</evidence>
<dbReference type="GeneID" id="95967545"/>
<accession>A0AAX4NFP9</accession>